<feature type="region of interest" description="Disordered" evidence="1">
    <location>
        <begin position="20"/>
        <end position="54"/>
    </location>
</feature>
<dbReference type="EMBL" id="SJPU01000001">
    <property type="protein sequence ID" value="TWU18637.1"/>
    <property type="molecule type" value="Genomic_DNA"/>
</dbReference>
<dbReference type="AlphaFoldDB" id="A0A5C6C3N9"/>
<reference evidence="2 3" key="1">
    <citation type="journal article" date="2020" name="Antonie Van Leeuwenhoek">
        <title>Rhodopirellula heiligendammensis sp. nov., Rhodopirellula pilleata sp. nov., and Rhodopirellula solitaria sp. nov. isolated from natural or artificial marine surfaces in Northern Germany and California, USA, and emended description of the genus Rhodopirellula.</title>
        <authorList>
            <person name="Kallscheuer N."/>
            <person name="Wiegand S."/>
            <person name="Jogler M."/>
            <person name="Boedeker C."/>
            <person name="Peeters S.H."/>
            <person name="Rast P."/>
            <person name="Heuer A."/>
            <person name="Jetten M.S.M."/>
            <person name="Rohde M."/>
            <person name="Jogler C."/>
        </authorList>
    </citation>
    <scope>NUCLEOTIDE SEQUENCE [LARGE SCALE GENOMIC DNA]</scope>
    <source>
        <strain evidence="2 3">Poly21</strain>
    </source>
</reference>
<evidence type="ECO:0000256" key="1">
    <source>
        <dbReference type="SAM" id="MobiDB-lite"/>
    </source>
</evidence>
<protein>
    <submittedName>
        <fullName evidence="2">Uncharacterized protein</fullName>
    </submittedName>
</protein>
<evidence type="ECO:0000313" key="3">
    <source>
        <dbReference type="Proteomes" id="UP000319908"/>
    </source>
</evidence>
<keyword evidence="3" id="KW-1185">Reference proteome</keyword>
<comment type="caution">
    <text evidence="2">The sequence shown here is derived from an EMBL/GenBank/DDBJ whole genome shotgun (WGS) entry which is preliminary data.</text>
</comment>
<gene>
    <name evidence="2" type="ORF">Poly21_08010</name>
</gene>
<organism evidence="2 3">
    <name type="scientific">Allorhodopirellula heiligendammensis</name>
    <dbReference type="NCBI Taxonomy" id="2714739"/>
    <lineage>
        <taxon>Bacteria</taxon>
        <taxon>Pseudomonadati</taxon>
        <taxon>Planctomycetota</taxon>
        <taxon>Planctomycetia</taxon>
        <taxon>Pirellulales</taxon>
        <taxon>Pirellulaceae</taxon>
        <taxon>Allorhodopirellula</taxon>
    </lineage>
</organism>
<accession>A0A5C6C3N9</accession>
<sequence length="78" mass="8216">MRDNTAIGLMDGAFLVDEAKHSPSDRIQPTLRGYSQMPSTQPDGMPASPTPAPTIPPTIAAVVSASPPHSMIVVTAYR</sequence>
<evidence type="ECO:0000313" key="2">
    <source>
        <dbReference type="EMBL" id="TWU18637.1"/>
    </source>
</evidence>
<dbReference type="Proteomes" id="UP000319908">
    <property type="component" value="Unassembled WGS sequence"/>
</dbReference>
<name>A0A5C6C3N9_9BACT</name>
<proteinExistence type="predicted"/>